<evidence type="ECO:0000313" key="2">
    <source>
        <dbReference type="Proteomes" id="UP000499080"/>
    </source>
</evidence>
<protein>
    <submittedName>
        <fullName evidence="1">Uncharacterized protein</fullName>
    </submittedName>
</protein>
<dbReference type="EMBL" id="BGPR01000665">
    <property type="protein sequence ID" value="GBM30618.1"/>
    <property type="molecule type" value="Genomic_DNA"/>
</dbReference>
<name>A0A4Y2ER39_ARAVE</name>
<evidence type="ECO:0000313" key="1">
    <source>
        <dbReference type="EMBL" id="GBM30618.1"/>
    </source>
</evidence>
<gene>
    <name evidence="1" type="ORF">AVEN_18313_1</name>
</gene>
<accession>A0A4Y2ER39</accession>
<dbReference type="AlphaFoldDB" id="A0A4Y2ER39"/>
<reference evidence="1 2" key="1">
    <citation type="journal article" date="2019" name="Sci. Rep.">
        <title>Orb-weaving spider Araneus ventricosus genome elucidates the spidroin gene catalogue.</title>
        <authorList>
            <person name="Kono N."/>
            <person name="Nakamura H."/>
            <person name="Ohtoshi R."/>
            <person name="Moran D.A.P."/>
            <person name="Shinohara A."/>
            <person name="Yoshida Y."/>
            <person name="Fujiwara M."/>
            <person name="Mori M."/>
            <person name="Tomita M."/>
            <person name="Arakawa K."/>
        </authorList>
    </citation>
    <scope>NUCLEOTIDE SEQUENCE [LARGE SCALE GENOMIC DNA]</scope>
</reference>
<comment type="caution">
    <text evidence="1">The sequence shown here is derived from an EMBL/GenBank/DDBJ whole genome shotgun (WGS) entry which is preliminary data.</text>
</comment>
<sequence length="197" mass="21858">MPLSQCNSPQLHRYPGNTAGRWATVILRPPTLTSPAASDDSLDFYMHRAHDDSPAFQTTLCIRRQGGGGLEARSRLCGRRAPGSKPDSTEVPLCMGPVERYIIRSSQTPSHWCGVEAWRGVPAQVSSSDRGSKLRGPSQNIPLVALKRDVNITKPIIPKMEHSFAFQQYTAAVVGLAAEFAWFFSKRNEHLGKFFYE</sequence>
<organism evidence="1 2">
    <name type="scientific">Araneus ventricosus</name>
    <name type="common">Orbweaver spider</name>
    <name type="synonym">Epeira ventricosa</name>
    <dbReference type="NCBI Taxonomy" id="182803"/>
    <lineage>
        <taxon>Eukaryota</taxon>
        <taxon>Metazoa</taxon>
        <taxon>Ecdysozoa</taxon>
        <taxon>Arthropoda</taxon>
        <taxon>Chelicerata</taxon>
        <taxon>Arachnida</taxon>
        <taxon>Araneae</taxon>
        <taxon>Araneomorphae</taxon>
        <taxon>Entelegynae</taxon>
        <taxon>Araneoidea</taxon>
        <taxon>Araneidae</taxon>
        <taxon>Araneus</taxon>
    </lineage>
</organism>
<dbReference type="Proteomes" id="UP000499080">
    <property type="component" value="Unassembled WGS sequence"/>
</dbReference>
<keyword evidence="2" id="KW-1185">Reference proteome</keyword>
<proteinExistence type="predicted"/>